<organism evidence="2 3">
    <name type="scientific">Parnassius apollo</name>
    <name type="common">Apollo butterfly</name>
    <name type="synonym">Papilio apollo</name>
    <dbReference type="NCBI Taxonomy" id="110799"/>
    <lineage>
        <taxon>Eukaryota</taxon>
        <taxon>Metazoa</taxon>
        <taxon>Ecdysozoa</taxon>
        <taxon>Arthropoda</taxon>
        <taxon>Hexapoda</taxon>
        <taxon>Insecta</taxon>
        <taxon>Pterygota</taxon>
        <taxon>Neoptera</taxon>
        <taxon>Endopterygota</taxon>
        <taxon>Lepidoptera</taxon>
        <taxon>Glossata</taxon>
        <taxon>Ditrysia</taxon>
        <taxon>Papilionoidea</taxon>
        <taxon>Papilionidae</taxon>
        <taxon>Parnassiinae</taxon>
        <taxon>Parnassini</taxon>
        <taxon>Parnassius</taxon>
        <taxon>Parnassius</taxon>
    </lineage>
</organism>
<keyword evidence="3" id="KW-1185">Reference proteome</keyword>
<evidence type="ECO:0000256" key="1">
    <source>
        <dbReference type="SAM" id="MobiDB-lite"/>
    </source>
</evidence>
<comment type="caution">
    <text evidence="2">The sequence shown here is derived from an EMBL/GenBank/DDBJ whole genome shotgun (WGS) entry which is preliminary data.</text>
</comment>
<evidence type="ECO:0000313" key="3">
    <source>
        <dbReference type="Proteomes" id="UP000691718"/>
    </source>
</evidence>
<protein>
    <submittedName>
        <fullName evidence="2">(apollo) hypothetical protein</fullName>
    </submittedName>
</protein>
<proteinExistence type="predicted"/>
<name>A0A8S3Y3I5_PARAO</name>
<dbReference type="EMBL" id="CAJQZP010001457">
    <property type="protein sequence ID" value="CAG5048007.1"/>
    <property type="molecule type" value="Genomic_DNA"/>
</dbReference>
<gene>
    <name evidence="2" type="ORF">PAPOLLO_LOCUS24060</name>
</gene>
<feature type="region of interest" description="Disordered" evidence="1">
    <location>
        <begin position="271"/>
        <end position="301"/>
    </location>
</feature>
<accession>A0A8S3Y3I5</accession>
<sequence length="301" mass="33954">MGGEDSEHALANHVDAHCDYNNLNSHFARRIVGELDALLNEHNELLKLLKSHMPKLQSDNHAIVINPDRTPAGELIRRFNTTVVDYVAVIMVGDRTATRHIESKLLDQRKFDLFQNNNLYESAPPSASIVSPKRDLPSINPPYSAPLLAETYHDIVSVENLIREENVSCKTHQNYTEIRKSLESPHSEISGIEELSSSPVRVFSDSSVSWFPDSEEDRCFKKKRRVYVAKSSRESDSEESTFIASRSKTADSRGLFNECFQDININNDFQSRNKQYAVPQQSTLPSSNSDSSGNVTVDNQE</sequence>
<evidence type="ECO:0000313" key="2">
    <source>
        <dbReference type="EMBL" id="CAG5048007.1"/>
    </source>
</evidence>
<dbReference type="OrthoDB" id="10051381at2759"/>
<reference evidence="2" key="1">
    <citation type="submission" date="2021-04" db="EMBL/GenBank/DDBJ databases">
        <authorList>
            <person name="Tunstrom K."/>
        </authorList>
    </citation>
    <scope>NUCLEOTIDE SEQUENCE</scope>
</reference>
<dbReference type="AlphaFoldDB" id="A0A8S3Y3I5"/>
<dbReference type="Proteomes" id="UP000691718">
    <property type="component" value="Unassembled WGS sequence"/>
</dbReference>